<dbReference type="Proteomes" id="UP000054266">
    <property type="component" value="Unassembled WGS sequence"/>
</dbReference>
<sequence length="301" mass="32649">MSIDPRVRAVDGFTPTKHKSVPPGLDPSTVKLPDEYTVCVIGASTGIGEHIAYSFGKAKATHIVIASRTLGDLEGVAAEMRRIHPHGVVACKACDVSNASDVEALAEYVKSEVGRLDVLILNAGYAGSVTTKMDQGRPQWVLKAFEVNAMGTYLAAHYFVPLLLQSHNGAKGFLVIGSIAGCIRRGPIANTGYTVSKMAQIRLVEYLHEQYSDEGLVSLAIHPGAVMTRMASGNTPQMFLPYLTDEVDLCGAVCVYLSKHIKDISWLSGRLVSATWDMEELMAKKEQVVERDLLKFVLLTN</sequence>
<name>A0A0D2CB86_9EURO</name>
<dbReference type="PANTHER" id="PTHR43115">
    <property type="entry name" value="DEHYDROGENASE/REDUCTASE SDR FAMILY MEMBER 11"/>
    <property type="match status" value="1"/>
</dbReference>
<dbReference type="AlphaFoldDB" id="A0A0D2CB86"/>
<dbReference type="Pfam" id="PF00106">
    <property type="entry name" value="adh_short"/>
    <property type="match status" value="1"/>
</dbReference>
<dbReference type="GO" id="GO:0016491">
    <property type="term" value="F:oxidoreductase activity"/>
    <property type="evidence" value="ECO:0007669"/>
    <property type="project" value="UniProtKB-KW"/>
</dbReference>
<dbReference type="Gene3D" id="3.40.50.720">
    <property type="entry name" value="NAD(P)-binding Rossmann-like Domain"/>
    <property type="match status" value="1"/>
</dbReference>
<dbReference type="PANTHER" id="PTHR43115:SF4">
    <property type="entry name" value="DEHYDROGENASE_REDUCTASE SDR FAMILY MEMBER 11"/>
    <property type="match status" value="1"/>
</dbReference>
<dbReference type="HOGENOM" id="CLU_010194_8_0_1"/>
<reference evidence="3 4" key="1">
    <citation type="submission" date="2015-01" db="EMBL/GenBank/DDBJ databases">
        <title>The Genome Sequence of Capronia semiimmersa CBS27337.</title>
        <authorList>
            <consortium name="The Broad Institute Genomics Platform"/>
            <person name="Cuomo C."/>
            <person name="de Hoog S."/>
            <person name="Gorbushina A."/>
            <person name="Stielow B."/>
            <person name="Teixiera M."/>
            <person name="Abouelleil A."/>
            <person name="Chapman S.B."/>
            <person name="Priest M."/>
            <person name="Young S.K."/>
            <person name="Wortman J."/>
            <person name="Nusbaum C."/>
            <person name="Birren B."/>
        </authorList>
    </citation>
    <scope>NUCLEOTIDE SEQUENCE [LARGE SCALE GENOMIC DNA]</scope>
    <source>
        <strain evidence="3 4">CBS 27337</strain>
    </source>
</reference>
<gene>
    <name evidence="3" type="ORF">PV04_10449</name>
</gene>
<evidence type="ECO:0000256" key="2">
    <source>
        <dbReference type="ARBA" id="ARBA00023002"/>
    </source>
</evidence>
<dbReference type="CDD" id="cd05233">
    <property type="entry name" value="SDR_c"/>
    <property type="match status" value="1"/>
</dbReference>
<dbReference type="InterPro" id="IPR002347">
    <property type="entry name" value="SDR_fam"/>
</dbReference>
<dbReference type="InterPro" id="IPR036291">
    <property type="entry name" value="NAD(P)-bd_dom_sf"/>
</dbReference>
<dbReference type="PRINTS" id="PR00081">
    <property type="entry name" value="GDHRDH"/>
</dbReference>
<organism evidence="3 4">
    <name type="scientific">Phialophora macrospora</name>
    <dbReference type="NCBI Taxonomy" id="1851006"/>
    <lineage>
        <taxon>Eukaryota</taxon>
        <taxon>Fungi</taxon>
        <taxon>Dikarya</taxon>
        <taxon>Ascomycota</taxon>
        <taxon>Pezizomycotina</taxon>
        <taxon>Eurotiomycetes</taxon>
        <taxon>Chaetothyriomycetidae</taxon>
        <taxon>Chaetothyriales</taxon>
        <taxon>Herpotrichiellaceae</taxon>
        <taxon>Phialophora</taxon>
    </lineage>
</organism>
<keyword evidence="4" id="KW-1185">Reference proteome</keyword>
<accession>A0A0D2CB86</accession>
<keyword evidence="2" id="KW-0560">Oxidoreductase</keyword>
<dbReference type="EMBL" id="KN846963">
    <property type="protein sequence ID" value="KIW62256.1"/>
    <property type="molecule type" value="Genomic_DNA"/>
</dbReference>
<evidence type="ECO:0000256" key="1">
    <source>
        <dbReference type="ARBA" id="ARBA00006484"/>
    </source>
</evidence>
<evidence type="ECO:0000313" key="3">
    <source>
        <dbReference type="EMBL" id="KIW62256.1"/>
    </source>
</evidence>
<dbReference type="SUPFAM" id="SSF51735">
    <property type="entry name" value="NAD(P)-binding Rossmann-fold domains"/>
    <property type="match status" value="1"/>
</dbReference>
<evidence type="ECO:0000313" key="4">
    <source>
        <dbReference type="Proteomes" id="UP000054266"/>
    </source>
</evidence>
<protein>
    <submittedName>
        <fullName evidence="3">Uncharacterized protein</fullName>
    </submittedName>
</protein>
<dbReference type="STRING" id="5601.A0A0D2CB86"/>
<comment type="similarity">
    <text evidence="1">Belongs to the short-chain dehydrogenases/reductases (SDR) family.</text>
</comment>
<proteinExistence type="inferred from homology"/>